<gene>
    <name evidence="15" type="ORF">GJ699_18245</name>
</gene>
<dbReference type="PANTHER" id="PTHR47234">
    <property type="match status" value="1"/>
</dbReference>
<dbReference type="GO" id="GO:0009279">
    <property type="term" value="C:cell outer membrane"/>
    <property type="evidence" value="ECO:0007669"/>
    <property type="project" value="UniProtKB-SubCell"/>
</dbReference>
<feature type="signal peptide" evidence="12">
    <location>
        <begin position="1"/>
        <end position="30"/>
    </location>
</feature>
<keyword evidence="8 15" id="KW-0675">Receptor</keyword>
<dbReference type="InterPro" id="IPR000531">
    <property type="entry name" value="Beta-barrel_TonB"/>
</dbReference>
<evidence type="ECO:0000256" key="8">
    <source>
        <dbReference type="ARBA" id="ARBA00023170"/>
    </source>
</evidence>
<keyword evidence="9 10" id="KW-0998">Cell outer membrane</keyword>
<evidence type="ECO:0000313" key="15">
    <source>
        <dbReference type="EMBL" id="MRW91940.1"/>
    </source>
</evidence>
<keyword evidence="6 11" id="KW-0798">TonB box</keyword>
<dbReference type="SUPFAM" id="SSF56935">
    <property type="entry name" value="Porins"/>
    <property type="match status" value="1"/>
</dbReference>
<keyword evidence="7 10" id="KW-0472">Membrane</keyword>
<feature type="domain" description="TonB-dependent receptor plug" evidence="14">
    <location>
        <begin position="69"/>
        <end position="188"/>
    </location>
</feature>
<evidence type="ECO:0000256" key="2">
    <source>
        <dbReference type="ARBA" id="ARBA00009810"/>
    </source>
</evidence>
<evidence type="ECO:0000256" key="10">
    <source>
        <dbReference type="PROSITE-ProRule" id="PRU01360"/>
    </source>
</evidence>
<feature type="domain" description="TonB-dependent receptor-like beta-barrel" evidence="13">
    <location>
        <begin position="316"/>
        <end position="778"/>
    </location>
</feature>
<protein>
    <submittedName>
        <fullName evidence="15">TonB-dependent receptor</fullName>
    </submittedName>
</protein>
<keyword evidence="3 10" id="KW-0813">Transport</keyword>
<evidence type="ECO:0000259" key="14">
    <source>
        <dbReference type="Pfam" id="PF07715"/>
    </source>
</evidence>
<evidence type="ECO:0000256" key="3">
    <source>
        <dbReference type="ARBA" id="ARBA00022448"/>
    </source>
</evidence>
<evidence type="ECO:0000256" key="5">
    <source>
        <dbReference type="ARBA" id="ARBA00022692"/>
    </source>
</evidence>
<sequence length="827" mass="87176">MKHPKHIKRRWLTQAVLLALYAGSAGAVYAADTTADDSAAAAPAAPVAAGENVEAVIVTGTRRSGLKAVDSASPIQVLDSGSLERTGQPDLIQALAQNLPSFTAQAFGGDTANLTLSARLRGLSPNDTLVLVNGKRRHTTANLAVLAGPFQGGAATDLNYIPVAAIDHIEVLQDGAAAQYGTDAIAGVINIILKKDSSGGSLTTTGGAYMDQGGKTGDVSFNQGFEPSANSYLNVSGEHKYHGHSDRSDVDPRVVSAANLASMPTLSQAEGYPYANHISGDAAYHISLLSANGGIDLGGVELYSNATYGKKSAQSYENYRLPNRIPKVYAYGFSPLEAMDETDFGFTGGARGSVAGWNWDLSSTYGKDKAEIGVVNSANISLFNDTGSTPTSFHAGTFTAAQWTTSLDVSHDVDIGWVSPLSVAAGLEYRRDSYEIGAGDAASRYKEGSQSYPGFSLTDAGFHTRHDKSVYVDLAGSPIANLKVDIAARYEDYSDFGAARVGKITGRYDFTPTFALRGTISNGFRAPTMAEQYYSATNVSPTSASVQLAPNSAAAALVGINGLKPEKSTNYSLGFVAHPVARSTLTVDAYSIEIRDRIIGSGTIYGSGNTVNSAAVVAAIKANGNVLDSTVTKTGISIFSNAANTKNTGLEAVFSYASNFGDLGKVDWSVAGNYNKVEVTKVNQAPSQLSPQKLLDQAAIASLETASPKVRVNLGALWKKGDWTVNLRESIYGPSSSYSSLDNVTYYETKIKTLATTDLEVSYRVTKQLTASVGANNLFNKYPDKVNQAYVAAARAALNTAAVTQYPSFSPIGINGGYYYARLNYSY</sequence>
<accession>A0A6I2L2L8</accession>
<dbReference type="PROSITE" id="PS52016">
    <property type="entry name" value="TONB_DEPENDENT_REC_3"/>
    <property type="match status" value="1"/>
</dbReference>
<dbReference type="InterPro" id="IPR012910">
    <property type="entry name" value="Plug_dom"/>
</dbReference>
<dbReference type="Proteomes" id="UP000433309">
    <property type="component" value="Unassembled WGS sequence"/>
</dbReference>
<keyword evidence="16" id="KW-1185">Reference proteome</keyword>
<keyword evidence="4 10" id="KW-1134">Transmembrane beta strand</keyword>
<name>A0A6I2L2L8_9BURK</name>
<organism evidence="15 16">
    <name type="scientific">Duganella guangzhouensis</name>
    <dbReference type="NCBI Taxonomy" id="2666084"/>
    <lineage>
        <taxon>Bacteria</taxon>
        <taxon>Pseudomonadati</taxon>
        <taxon>Pseudomonadota</taxon>
        <taxon>Betaproteobacteria</taxon>
        <taxon>Burkholderiales</taxon>
        <taxon>Oxalobacteraceae</taxon>
        <taxon>Telluria group</taxon>
        <taxon>Duganella</taxon>
    </lineage>
</organism>
<evidence type="ECO:0000256" key="4">
    <source>
        <dbReference type="ARBA" id="ARBA00022452"/>
    </source>
</evidence>
<dbReference type="Pfam" id="PF00593">
    <property type="entry name" value="TonB_dep_Rec_b-barrel"/>
    <property type="match status" value="1"/>
</dbReference>
<dbReference type="CDD" id="cd01347">
    <property type="entry name" value="ligand_gated_channel"/>
    <property type="match status" value="1"/>
</dbReference>
<dbReference type="PANTHER" id="PTHR47234:SF3">
    <property type="entry name" value="SECRETIN_TONB SHORT N-TERMINAL DOMAIN-CONTAINING PROTEIN"/>
    <property type="match status" value="1"/>
</dbReference>
<feature type="chain" id="PRO_5026208890" evidence="12">
    <location>
        <begin position="31"/>
        <end position="827"/>
    </location>
</feature>
<dbReference type="InterPro" id="IPR036942">
    <property type="entry name" value="Beta-barrel_TonB_sf"/>
</dbReference>
<comment type="similarity">
    <text evidence="2 10 11">Belongs to the TonB-dependent receptor family.</text>
</comment>
<evidence type="ECO:0000256" key="12">
    <source>
        <dbReference type="SAM" id="SignalP"/>
    </source>
</evidence>
<proteinExistence type="inferred from homology"/>
<dbReference type="Pfam" id="PF07715">
    <property type="entry name" value="Plug"/>
    <property type="match status" value="1"/>
</dbReference>
<reference evidence="15 16" key="1">
    <citation type="submission" date="2019-11" db="EMBL/GenBank/DDBJ databases">
        <title>Novel species isolated from a subtropical stream in China.</title>
        <authorList>
            <person name="Lu H."/>
        </authorList>
    </citation>
    <scope>NUCLEOTIDE SEQUENCE [LARGE SCALE GENOMIC DNA]</scope>
    <source>
        <strain evidence="15 16">FT80W</strain>
    </source>
</reference>
<evidence type="ECO:0000256" key="11">
    <source>
        <dbReference type="RuleBase" id="RU003357"/>
    </source>
</evidence>
<evidence type="ECO:0000256" key="6">
    <source>
        <dbReference type="ARBA" id="ARBA00023077"/>
    </source>
</evidence>
<keyword evidence="12" id="KW-0732">Signal</keyword>
<dbReference type="EMBL" id="WKJK01000009">
    <property type="protein sequence ID" value="MRW91940.1"/>
    <property type="molecule type" value="Genomic_DNA"/>
</dbReference>
<dbReference type="Gene3D" id="2.40.170.20">
    <property type="entry name" value="TonB-dependent receptor, beta-barrel domain"/>
    <property type="match status" value="1"/>
</dbReference>
<evidence type="ECO:0000256" key="9">
    <source>
        <dbReference type="ARBA" id="ARBA00023237"/>
    </source>
</evidence>
<evidence type="ECO:0000256" key="1">
    <source>
        <dbReference type="ARBA" id="ARBA00004571"/>
    </source>
</evidence>
<keyword evidence="5 10" id="KW-0812">Transmembrane</keyword>
<dbReference type="Gene3D" id="2.170.130.10">
    <property type="entry name" value="TonB-dependent receptor, plug domain"/>
    <property type="match status" value="1"/>
</dbReference>
<dbReference type="AlphaFoldDB" id="A0A6I2L2L8"/>
<dbReference type="InterPro" id="IPR039426">
    <property type="entry name" value="TonB-dep_rcpt-like"/>
</dbReference>
<evidence type="ECO:0000256" key="7">
    <source>
        <dbReference type="ARBA" id="ARBA00023136"/>
    </source>
</evidence>
<evidence type="ECO:0000313" key="16">
    <source>
        <dbReference type="Proteomes" id="UP000433309"/>
    </source>
</evidence>
<dbReference type="InterPro" id="IPR037066">
    <property type="entry name" value="Plug_dom_sf"/>
</dbReference>
<evidence type="ECO:0000259" key="13">
    <source>
        <dbReference type="Pfam" id="PF00593"/>
    </source>
</evidence>
<comment type="caution">
    <text evidence="15">The sequence shown here is derived from an EMBL/GenBank/DDBJ whole genome shotgun (WGS) entry which is preliminary data.</text>
</comment>
<comment type="subcellular location">
    <subcellularLocation>
        <location evidence="1 10">Cell outer membrane</location>
        <topology evidence="1 10">Multi-pass membrane protein</topology>
    </subcellularLocation>
</comment>